<dbReference type="RefSeq" id="WP_378110241.1">
    <property type="nucleotide sequence ID" value="NZ_JBHSNC010000010.1"/>
</dbReference>
<reference evidence="2" key="1">
    <citation type="journal article" date="2019" name="Int. J. Syst. Evol. Microbiol.">
        <title>The Global Catalogue of Microorganisms (GCM) 10K type strain sequencing project: providing services to taxonomists for standard genome sequencing and annotation.</title>
        <authorList>
            <consortium name="The Broad Institute Genomics Platform"/>
            <consortium name="The Broad Institute Genome Sequencing Center for Infectious Disease"/>
            <person name="Wu L."/>
            <person name="Ma J."/>
        </authorList>
    </citation>
    <scope>NUCLEOTIDE SEQUENCE [LARGE SCALE GENOMIC DNA]</scope>
    <source>
        <strain evidence="2">CGMCC 1.18578</strain>
    </source>
</reference>
<name>A0ABW0QXT0_9BACL</name>
<sequence>MSVRAEHIKLALAKKHTEDLFLTEVKTGRTWDNKELLKFDAFAMKKSWANPCLYGYEVKVSRSDFLQDNKWPGYMAYCNRFAFVCPKGLIQPEELPEEVGVIWYYPDSGALVNKRPAKHRIIEISTDLYQYILMSRIESDRNPFFSSKREYFEAYLADKEERRNLGKSIGSKLLDDNILLRIKLDNALKKVESQVDDSKLLDRVLKVLTEHQIRVNHWSHWEDDLRTALTSSIDPNVAKSVKRLIAAADELKSNFEPKLNSEEQ</sequence>
<accession>A0ABW0QXT0</accession>
<gene>
    <name evidence="1" type="ORF">ACFPQ4_02945</name>
</gene>
<keyword evidence="2" id="KW-1185">Reference proteome</keyword>
<comment type="caution">
    <text evidence="1">The sequence shown here is derived from an EMBL/GenBank/DDBJ whole genome shotgun (WGS) entry which is preliminary data.</text>
</comment>
<organism evidence="1 2">
    <name type="scientific">Cohnella yongneupensis</name>
    <dbReference type="NCBI Taxonomy" id="425006"/>
    <lineage>
        <taxon>Bacteria</taxon>
        <taxon>Bacillati</taxon>
        <taxon>Bacillota</taxon>
        <taxon>Bacilli</taxon>
        <taxon>Bacillales</taxon>
        <taxon>Paenibacillaceae</taxon>
        <taxon>Cohnella</taxon>
    </lineage>
</organism>
<dbReference type="InterPro" id="IPR009394">
    <property type="entry name" value="MmcB-like"/>
</dbReference>
<evidence type="ECO:0000313" key="1">
    <source>
        <dbReference type="EMBL" id="MFC5528407.1"/>
    </source>
</evidence>
<dbReference type="Proteomes" id="UP001596108">
    <property type="component" value="Unassembled WGS sequence"/>
</dbReference>
<proteinExistence type="predicted"/>
<evidence type="ECO:0000313" key="2">
    <source>
        <dbReference type="Proteomes" id="UP001596108"/>
    </source>
</evidence>
<dbReference type="Pfam" id="PF06319">
    <property type="entry name" value="MmcB-like"/>
    <property type="match status" value="1"/>
</dbReference>
<protein>
    <submittedName>
        <fullName evidence="1">MmcB family DNA repair protein</fullName>
    </submittedName>
</protein>
<dbReference type="EMBL" id="JBHSNC010000010">
    <property type="protein sequence ID" value="MFC5528407.1"/>
    <property type="molecule type" value="Genomic_DNA"/>
</dbReference>